<dbReference type="EMBL" id="JBHSOE010000003">
    <property type="protein sequence ID" value="MFC5654476.1"/>
    <property type="molecule type" value="Genomic_DNA"/>
</dbReference>
<reference evidence="2" key="1">
    <citation type="journal article" date="2019" name="Int. J. Syst. Evol. Microbiol.">
        <title>The Global Catalogue of Microorganisms (GCM) 10K type strain sequencing project: providing services to taxonomists for standard genome sequencing and annotation.</title>
        <authorList>
            <consortium name="The Broad Institute Genomics Platform"/>
            <consortium name="The Broad Institute Genome Sequencing Center for Infectious Disease"/>
            <person name="Wu L."/>
            <person name="Ma J."/>
        </authorList>
    </citation>
    <scope>NUCLEOTIDE SEQUENCE [LARGE SCALE GENOMIC DNA]</scope>
    <source>
        <strain evidence="2">KCTC 5701</strain>
    </source>
</reference>
<evidence type="ECO:0000313" key="1">
    <source>
        <dbReference type="EMBL" id="MFC5654476.1"/>
    </source>
</evidence>
<dbReference type="Proteomes" id="UP001596065">
    <property type="component" value="Unassembled WGS sequence"/>
</dbReference>
<accession>A0ABW0WCK7</accession>
<protein>
    <submittedName>
        <fullName evidence="1">Uncharacterized protein</fullName>
    </submittedName>
</protein>
<proteinExistence type="predicted"/>
<keyword evidence="2" id="KW-1185">Reference proteome</keyword>
<sequence length="182" mass="20728">MFGEHEKDLHLTHLQRTLPVAVAVDGRERPVDRMALMAVIREELLPFITYGPSYEQAVAEGLRRALYHYSLHRGQQFAYWLGKTLRAGIKARRVEPYDRDFVHVTATAWGISHATGTDIEGAQLNVHGFDESVPNDRGGVGVTFRHPVYDGLRFRTVEDSSEFAYRAGLLKRHGRRWADTRA</sequence>
<organism evidence="1 2">
    <name type="scientific">Streptomyces nogalater</name>
    <dbReference type="NCBI Taxonomy" id="38314"/>
    <lineage>
        <taxon>Bacteria</taxon>
        <taxon>Bacillati</taxon>
        <taxon>Actinomycetota</taxon>
        <taxon>Actinomycetes</taxon>
        <taxon>Kitasatosporales</taxon>
        <taxon>Streptomycetaceae</taxon>
        <taxon>Streptomyces</taxon>
    </lineage>
</organism>
<gene>
    <name evidence="1" type="ORF">ACFP3J_03080</name>
</gene>
<comment type="caution">
    <text evidence="1">The sequence shown here is derived from an EMBL/GenBank/DDBJ whole genome shotgun (WGS) entry which is preliminary data.</text>
</comment>
<evidence type="ECO:0000313" key="2">
    <source>
        <dbReference type="Proteomes" id="UP001596065"/>
    </source>
</evidence>
<name>A0ABW0WCK7_STRNO</name>
<dbReference type="RefSeq" id="WP_344347245.1">
    <property type="nucleotide sequence ID" value="NZ_BAAASM010000009.1"/>
</dbReference>